<evidence type="ECO:0000313" key="4">
    <source>
        <dbReference type="Proteomes" id="UP001445335"/>
    </source>
</evidence>
<evidence type="ECO:0000259" key="2">
    <source>
        <dbReference type="Pfam" id="PF13460"/>
    </source>
</evidence>
<dbReference type="PANTHER" id="PTHR43725:SF6">
    <property type="entry name" value="CHLOROPLAST STEM-LOOP BINDING PROTEIN OF 41 KDA A, CHLOROPLASTIC"/>
    <property type="match status" value="1"/>
</dbReference>
<dbReference type="FunFam" id="3.40.50.720:FF:000321">
    <property type="entry name" value="Chloroplast stem-loop binding protein of 41 kDa a, chloroplastic"/>
    <property type="match status" value="1"/>
</dbReference>
<dbReference type="Pfam" id="PF13460">
    <property type="entry name" value="NAD_binding_10"/>
    <property type="match status" value="1"/>
</dbReference>
<dbReference type="Proteomes" id="UP001445335">
    <property type="component" value="Unassembled WGS sequence"/>
</dbReference>
<dbReference type="EMBL" id="JALJOU010000038">
    <property type="protein sequence ID" value="KAK9832815.1"/>
    <property type="molecule type" value="Genomic_DNA"/>
</dbReference>
<dbReference type="InterPro" id="IPR036291">
    <property type="entry name" value="NAD(P)-bd_dom_sf"/>
</dbReference>
<dbReference type="InterPro" id="IPR002110">
    <property type="entry name" value="Ankyrin_rpt"/>
</dbReference>
<keyword evidence="1" id="KW-0040">ANK repeat</keyword>
<dbReference type="PROSITE" id="PS50088">
    <property type="entry name" value="ANK_REPEAT"/>
    <property type="match status" value="1"/>
</dbReference>
<dbReference type="AlphaFoldDB" id="A0AAW1RFG1"/>
<evidence type="ECO:0000256" key="1">
    <source>
        <dbReference type="PROSITE-ProRule" id="PRU00023"/>
    </source>
</evidence>
<dbReference type="GO" id="GO:0005829">
    <property type="term" value="C:cytosol"/>
    <property type="evidence" value="ECO:0007669"/>
    <property type="project" value="TreeGrafter"/>
</dbReference>
<comment type="caution">
    <text evidence="3">The sequence shown here is derived from an EMBL/GenBank/DDBJ whole genome shotgun (WGS) entry which is preliminary data.</text>
</comment>
<dbReference type="PROSITE" id="PS50297">
    <property type="entry name" value="ANK_REP_REGION"/>
    <property type="match status" value="1"/>
</dbReference>
<dbReference type="SUPFAM" id="SSF51735">
    <property type="entry name" value="NAD(P)-binding Rossmann-fold domains"/>
    <property type="match status" value="1"/>
</dbReference>
<dbReference type="SUPFAM" id="SSF48403">
    <property type="entry name" value="Ankyrin repeat"/>
    <property type="match status" value="1"/>
</dbReference>
<protein>
    <recommendedName>
        <fullName evidence="2">NAD(P)-binding domain-containing protein</fullName>
    </recommendedName>
</protein>
<name>A0AAW1RFG1_9CHLO</name>
<dbReference type="Pfam" id="PF12796">
    <property type="entry name" value="Ank_2"/>
    <property type="match status" value="1"/>
</dbReference>
<keyword evidence="4" id="KW-1185">Reference proteome</keyword>
<dbReference type="InterPro" id="IPR016040">
    <property type="entry name" value="NAD(P)-bd_dom"/>
</dbReference>
<dbReference type="GO" id="GO:0003978">
    <property type="term" value="F:UDP-glucose 4-epimerase activity"/>
    <property type="evidence" value="ECO:0007669"/>
    <property type="project" value="TreeGrafter"/>
</dbReference>
<proteinExistence type="predicted"/>
<feature type="domain" description="NAD(P)-binding" evidence="2">
    <location>
        <begin position="218"/>
        <end position="364"/>
    </location>
</feature>
<dbReference type="Gene3D" id="3.40.50.720">
    <property type="entry name" value="NAD(P)-binding Rossmann-like Domain"/>
    <property type="match status" value="1"/>
</dbReference>
<feature type="repeat" description="ANK" evidence="1">
    <location>
        <begin position="108"/>
        <end position="140"/>
    </location>
</feature>
<evidence type="ECO:0000313" key="3">
    <source>
        <dbReference type="EMBL" id="KAK9832815.1"/>
    </source>
</evidence>
<gene>
    <name evidence="3" type="ORF">WJX81_004090</name>
</gene>
<dbReference type="GO" id="GO:0005996">
    <property type="term" value="P:monosaccharide metabolic process"/>
    <property type="evidence" value="ECO:0007669"/>
    <property type="project" value="TreeGrafter"/>
</dbReference>
<organism evidence="3 4">
    <name type="scientific">Elliptochloris bilobata</name>
    <dbReference type="NCBI Taxonomy" id="381761"/>
    <lineage>
        <taxon>Eukaryota</taxon>
        <taxon>Viridiplantae</taxon>
        <taxon>Chlorophyta</taxon>
        <taxon>core chlorophytes</taxon>
        <taxon>Trebouxiophyceae</taxon>
        <taxon>Trebouxiophyceae incertae sedis</taxon>
        <taxon>Elliptochloris clade</taxon>
        <taxon>Elliptochloris</taxon>
    </lineage>
</organism>
<dbReference type="Gene3D" id="1.25.40.20">
    <property type="entry name" value="Ankyrin repeat-containing domain"/>
    <property type="match status" value="1"/>
</dbReference>
<dbReference type="PANTHER" id="PTHR43725">
    <property type="entry name" value="UDP-GLUCOSE 4-EPIMERASE"/>
    <property type="match status" value="1"/>
</dbReference>
<accession>A0AAW1RFG1</accession>
<reference evidence="3 4" key="1">
    <citation type="journal article" date="2024" name="Nat. Commun.">
        <title>Phylogenomics reveals the evolutionary origins of lichenization in chlorophyte algae.</title>
        <authorList>
            <person name="Puginier C."/>
            <person name="Libourel C."/>
            <person name="Otte J."/>
            <person name="Skaloud P."/>
            <person name="Haon M."/>
            <person name="Grisel S."/>
            <person name="Petersen M."/>
            <person name="Berrin J.G."/>
            <person name="Delaux P.M."/>
            <person name="Dal Grande F."/>
            <person name="Keller J."/>
        </authorList>
    </citation>
    <scope>NUCLEOTIDE SEQUENCE [LARGE SCALE GENOMIC DNA]</scope>
    <source>
        <strain evidence="3 4">SAG 245.80</strain>
    </source>
</reference>
<dbReference type="InterPro" id="IPR036770">
    <property type="entry name" value="Ankyrin_rpt-contain_sf"/>
</dbReference>
<sequence>MRFRQQWETAKLKALLADGIGPAERRLALTLRTAYNAALVKASRRAQTELLQRAGSAERPRCAAWVGLDEGRLGRSEQLIAAAVQGDTGRMSYLLSQGIDVNERSGVGGETALAAAAGAGQARAVRWLLRHGSDAALCDDRHASPLDKARRGAHAACAQVLLDFANETLGSDRVHQQHSGYFGSRRPFKGAGRAHISARRSAVVVRAEKVLIANTKGGGHAFIGLHLAKQLLDAGHSVTILNDGDQAKLSSKAPFSEYAGLTERGASVVWGSPTDPSSLPSQDFDVVYDNNGKDLDTCQPLIDAFKGKVSHYVFVGSAGAYNADPIEPMHHEGDKRKSSAGHVAVENYLVEQGLPFTVFQPLYIYGPHTAKDCEQWFMDRVLRDRPVPIPAPGIQLTTLTHVADVASMLTKVPGNAAAVGQHFNVCSDRSITFDGIARAVGAAAGKRAEIVYYDPAAVGLKKGEGFPFRTTHFFASAEKAKRELGWQPAHTFVDDLPALVDAYQASGRLQKDVDFSVDERIFEAVGHKALAVA</sequence>